<evidence type="ECO:0000313" key="1">
    <source>
        <dbReference type="EMBL" id="MBP2365923.1"/>
    </source>
</evidence>
<dbReference type="RefSeq" id="WP_210025798.1">
    <property type="nucleotide sequence ID" value="NZ_JAGINU010000001.1"/>
</dbReference>
<evidence type="ECO:0000313" key="2">
    <source>
        <dbReference type="Proteomes" id="UP001519295"/>
    </source>
</evidence>
<name>A0ABS4VPS3_9PSEU</name>
<comment type="caution">
    <text evidence="1">The sequence shown here is derived from an EMBL/GenBank/DDBJ whole genome shotgun (WGS) entry which is preliminary data.</text>
</comment>
<accession>A0ABS4VPS3</accession>
<sequence>MAKLKLPGWRKSFLRGWPLVGVIAVVLTAVALGYGGATDQFGGAACTVTVQAAEVTVRAAPSPSAQPVETLARGAEVTAETIVDTGFRKLTGGDRWVPSNSVAATAGSVC</sequence>
<reference evidence="1 2" key="1">
    <citation type="submission" date="2021-03" db="EMBL/GenBank/DDBJ databases">
        <title>Sequencing the genomes of 1000 actinobacteria strains.</title>
        <authorList>
            <person name="Klenk H.-P."/>
        </authorList>
    </citation>
    <scope>NUCLEOTIDE SEQUENCE [LARGE SCALE GENOMIC DNA]</scope>
    <source>
        <strain evidence="1 2">DSM 45256</strain>
    </source>
</reference>
<proteinExistence type="predicted"/>
<gene>
    <name evidence="1" type="ORF">JOF36_001619</name>
</gene>
<keyword evidence="2" id="KW-1185">Reference proteome</keyword>
<protein>
    <recommendedName>
        <fullName evidence="3">SH3 domain-containing protein</fullName>
    </recommendedName>
</protein>
<evidence type="ECO:0008006" key="3">
    <source>
        <dbReference type="Google" id="ProtNLM"/>
    </source>
</evidence>
<organism evidence="1 2">
    <name type="scientific">Pseudonocardia parietis</name>
    <dbReference type="NCBI Taxonomy" id="570936"/>
    <lineage>
        <taxon>Bacteria</taxon>
        <taxon>Bacillati</taxon>
        <taxon>Actinomycetota</taxon>
        <taxon>Actinomycetes</taxon>
        <taxon>Pseudonocardiales</taxon>
        <taxon>Pseudonocardiaceae</taxon>
        <taxon>Pseudonocardia</taxon>
    </lineage>
</organism>
<dbReference type="Proteomes" id="UP001519295">
    <property type="component" value="Unassembled WGS sequence"/>
</dbReference>
<dbReference type="EMBL" id="JAGINU010000001">
    <property type="protein sequence ID" value="MBP2365923.1"/>
    <property type="molecule type" value="Genomic_DNA"/>
</dbReference>